<proteinExistence type="predicted"/>
<organism evidence="1">
    <name type="scientific">bioreactor metagenome</name>
    <dbReference type="NCBI Taxonomy" id="1076179"/>
    <lineage>
        <taxon>unclassified sequences</taxon>
        <taxon>metagenomes</taxon>
        <taxon>ecological metagenomes</taxon>
    </lineage>
</organism>
<sequence>MLSADLRYEPIDHPDLCRLAVFQILKHAGLGGARHLVHTQEQLLVVVKHGLIFQGKGVGRIAENQCGHGAAVGLTALPHFPAYVAQARSGVLLVQHLAKGTGAGRRHAAHAGVVYQLAPAGVHEGPGNACGLAHEAQNFRYFLNAGGQGAVDFSDFKQMVVVCDILGQLGNAGLNEGGAP</sequence>
<accession>A0A645C1R5</accession>
<name>A0A645C1R5_9ZZZZ</name>
<dbReference type="EMBL" id="VSSQ01024203">
    <property type="protein sequence ID" value="MPM71579.1"/>
    <property type="molecule type" value="Genomic_DNA"/>
</dbReference>
<comment type="caution">
    <text evidence="1">The sequence shown here is derived from an EMBL/GenBank/DDBJ whole genome shotgun (WGS) entry which is preliminary data.</text>
</comment>
<reference evidence="1" key="1">
    <citation type="submission" date="2019-08" db="EMBL/GenBank/DDBJ databases">
        <authorList>
            <person name="Kucharzyk K."/>
            <person name="Murdoch R.W."/>
            <person name="Higgins S."/>
            <person name="Loffler F."/>
        </authorList>
    </citation>
    <scope>NUCLEOTIDE SEQUENCE</scope>
</reference>
<protein>
    <submittedName>
        <fullName evidence="1">Uncharacterized protein</fullName>
    </submittedName>
</protein>
<gene>
    <name evidence="1" type="ORF">SDC9_118547</name>
</gene>
<evidence type="ECO:0000313" key="1">
    <source>
        <dbReference type="EMBL" id="MPM71579.1"/>
    </source>
</evidence>
<dbReference type="AlphaFoldDB" id="A0A645C1R5"/>